<dbReference type="PANTHER" id="PTHR46652">
    <property type="entry name" value="LEUCINE-RICH REPEAT AND IQ DOMAIN-CONTAINING PROTEIN 1-RELATED"/>
    <property type="match status" value="1"/>
</dbReference>
<accession>A0AA86P603</accession>
<dbReference type="PANTHER" id="PTHR46652:SF3">
    <property type="entry name" value="LEUCINE-RICH REPEAT-CONTAINING PROTEIN 9"/>
    <property type="match status" value="1"/>
</dbReference>
<comment type="caution">
    <text evidence="3">The sequence shown here is derived from an EMBL/GenBank/DDBJ whole genome shotgun (WGS) entry which is preliminary data.</text>
</comment>
<evidence type="ECO:0000313" key="3">
    <source>
        <dbReference type="EMBL" id="CAI9932579.1"/>
    </source>
</evidence>
<dbReference type="SMART" id="SM00369">
    <property type="entry name" value="LRR_TYP"/>
    <property type="match status" value="7"/>
</dbReference>
<sequence>MSDSGKLSTYDQKIIQEGEYDTQNRHIKFSYNLNLRSLGFVNYINIHKLEIIQCFYIDPTLRSDTIIQLKMYCCSRQSMDGFQLDNLEVLDLEHNFPLGLQSLPDYPKLKQLSLVGCNINDISCISHFTLLTKLNVSENKIKILKLPETLTNLEDLTFSDNMTINISQLNLFVKLKKLNITQNRIKNISVLSNLVNLKELNISNNKIAVISHLKNLTQLINLNMSQNNILNIKILKNLVNLEELDLSCNRCSDITLLQHLCKLTKLQIRNNNIIDIRPLIQLTNLQNLDLSENQYIDLAPIQQFSNLKSLYLRNCNLYEISALIPLVNLEELDLSCNRCPDITLLQHLCKLTKLFICENNILDIRSLSKLTNLQILDLSENQYIDITPIQYLINIKSLFLSNCNLYEISTLRPLINLEELKINENQIIYVQPLKGKCLKYLDCCIDNNMILDPTQIHFHNLSHSYILAQHITYEFLSKNQRQVTKEQMNIANKMQIIDTTTTLLRNCQRKKARVKNNNLHIKKQQISPNLQYIQYILMQFTRKVVQFFESQNSFSQFE</sequence>
<dbReference type="SUPFAM" id="SSF52058">
    <property type="entry name" value="L domain-like"/>
    <property type="match status" value="2"/>
</dbReference>
<dbReference type="InterPro" id="IPR003591">
    <property type="entry name" value="Leu-rich_rpt_typical-subtyp"/>
</dbReference>
<dbReference type="SMART" id="SM00365">
    <property type="entry name" value="LRR_SD22"/>
    <property type="match status" value="8"/>
</dbReference>
<evidence type="ECO:0000313" key="5">
    <source>
        <dbReference type="Proteomes" id="UP001642409"/>
    </source>
</evidence>
<dbReference type="Pfam" id="PF12799">
    <property type="entry name" value="LRR_4"/>
    <property type="match status" value="3"/>
</dbReference>
<protein>
    <submittedName>
        <fullName evidence="3">Leucine rich repeats-containing protein</fullName>
    </submittedName>
    <submittedName>
        <fullName evidence="4">Leucine_rich repeats-containing protein</fullName>
    </submittedName>
</protein>
<dbReference type="AlphaFoldDB" id="A0AA86P603"/>
<dbReference type="EMBL" id="CAXDID020000052">
    <property type="protein sequence ID" value="CAL6005917.1"/>
    <property type="molecule type" value="Genomic_DNA"/>
</dbReference>
<name>A0AA86P603_9EUKA</name>
<reference evidence="4 5" key="2">
    <citation type="submission" date="2024-07" db="EMBL/GenBank/DDBJ databases">
        <authorList>
            <person name="Akdeniz Z."/>
        </authorList>
    </citation>
    <scope>NUCLEOTIDE SEQUENCE [LARGE SCALE GENOMIC DNA]</scope>
</reference>
<evidence type="ECO:0000313" key="4">
    <source>
        <dbReference type="EMBL" id="CAL6005917.1"/>
    </source>
</evidence>
<organism evidence="3">
    <name type="scientific">Hexamita inflata</name>
    <dbReference type="NCBI Taxonomy" id="28002"/>
    <lineage>
        <taxon>Eukaryota</taxon>
        <taxon>Metamonada</taxon>
        <taxon>Diplomonadida</taxon>
        <taxon>Hexamitidae</taxon>
        <taxon>Hexamitinae</taxon>
        <taxon>Hexamita</taxon>
    </lineage>
</organism>
<keyword evidence="2" id="KW-0677">Repeat</keyword>
<proteinExistence type="predicted"/>
<dbReference type="PROSITE" id="PS51450">
    <property type="entry name" value="LRR"/>
    <property type="match status" value="10"/>
</dbReference>
<keyword evidence="1" id="KW-0433">Leucine-rich repeat</keyword>
<evidence type="ECO:0000256" key="1">
    <source>
        <dbReference type="ARBA" id="ARBA00022614"/>
    </source>
</evidence>
<reference evidence="3" key="1">
    <citation type="submission" date="2023-06" db="EMBL/GenBank/DDBJ databases">
        <authorList>
            <person name="Kurt Z."/>
        </authorList>
    </citation>
    <scope>NUCLEOTIDE SEQUENCE</scope>
</reference>
<dbReference type="Gene3D" id="3.80.10.10">
    <property type="entry name" value="Ribonuclease Inhibitor"/>
    <property type="match status" value="4"/>
</dbReference>
<dbReference type="EMBL" id="CATOUU010000517">
    <property type="protein sequence ID" value="CAI9932579.1"/>
    <property type="molecule type" value="Genomic_DNA"/>
</dbReference>
<dbReference type="Proteomes" id="UP001642409">
    <property type="component" value="Unassembled WGS sequence"/>
</dbReference>
<dbReference type="InterPro" id="IPR050836">
    <property type="entry name" value="SDS22/Internalin_LRR"/>
</dbReference>
<gene>
    <name evidence="4" type="ORF">HINF_LOCUS19843</name>
    <name evidence="3" type="ORF">HINF_LOCUS20224</name>
</gene>
<dbReference type="InterPro" id="IPR032675">
    <property type="entry name" value="LRR_dom_sf"/>
</dbReference>
<dbReference type="InterPro" id="IPR001611">
    <property type="entry name" value="Leu-rich_rpt"/>
</dbReference>
<dbReference type="InterPro" id="IPR025875">
    <property type="entry name" value="Leu-rich_rpt_4"/>
</dbReference>
<keyword evidence="5" id="KW-1185">Reference proteome</keyword>
<evidence type="ECO:0000256" key="2">
    <source>
        <dbReference type="ARBA" id="ARBA00022737"/>
    </source>
</evidence>